<dbReference type="Gene3D" id="6.20.210.20">
    <property type="entry name" value="THAP domain"/>
    <property type="match status" value="1"/>
</dbReference>
<evidence type="ECO:0000313" key="10">
    <source>
        <dbReference type="EnsemblMetazoa" id="ACOM043255-PA.1"/>
    </source>
</evidence>
<organism evidence="10">
    <name type="scientific">Anopheles coluzzii</name>
    <name type="common">African malaria mosquito</name>
    <dbReference type="NCBI Taxonomy" id="1518534"/>
    <lineage>
        <taxon>Eukaryota</taxon>
        <taxon>Metazoa</taxon>
        <taxon>Ecdysozoa</taxon>
        <taxon>Arthropoda</taxon>
        <taxon>Hexapoda</taxon>
        <taxon>Insecta</taxon>
        <taxon>Pterygota</taxon>
        <taxon>Neoptera</taxon>
        <taxon>Endopterygota</taxon>
        <taxon>Diptera</taxon>
        <taxon>Nematocera</taxon>
        <taxon>Culicoidea</taxon>
        <taxon>Culicidae</taxon>
        <taxon>Anophelinae</taxon>
        <taxon>Anopheles</taxon>
    </lineage>
</organism>
<dbReference type="InterPro" id="IPR052224">
    <property type="entry name" value="THAP_domain_protein"/>
</dbReference>
<evidence type="ECO:0000256" key="2">
    <source>
        <dbReference type="ARBA" id="ARBA00022771"/>
    </source>
</evidence>
<proteinExistence type="predicted"/>
<dbReference type="InterPro" id="IPR013087">
    <property type="entry name" value="Znf_C2H2_type"/>
</dbReference>
<dbReference type="PROSITE" id="PS50950">
    <property type="entry name" value="ZF_THAP"/>
    <property type="match status" value="1"/>
</dbReference>
<evidence type="ECO:0000256" key="7">
    <source>
        <dbReference type="SAM" id="MobiDB-lite"/>
    </source>
</evidence>
<evidence type="ECO:0008006" key="11">
    <source>
        <dbReference type="Google" id="ProtNLM"/>
    </source>
</evidence>
<evidence type="ECO:0000256" key="3">
    <source>
        <dbReference type="ARBA" id="ARBA00022833"/>
    </source>
</evidence>
<dbReference type="SMART" id="SM00980">
    <property type="entry name" value="THAP"/>
    <property type="match status" value="1"/>
</dbReference>
<dbReference type="PROSITE" id="PS00028">
    <property type="entry name" value="ZINC_FINGER_C2H2_1"/>
    <property type="match status" value="2"/>
</dbReference>
<feature type="region of interest" description="Disordered" evidence="7">
    <location>
        <begin position="476"/>
        <end position="495"/>
    </location>
</feature>
<dbReference type="PANTHER" id="PTHR46927">
    <property type="entry name" value="AGAP005574-PA"/>
    <property type="match status" value="1"/>
</dbReference>
<dbReference type="PANTHER" id="PTHR46927:SF3">
    <property type="entry name" value="THAP-TYPE DOMAIN-CONTAINING PROTEIN"/>
    <property type="match status" value="1"/>
</dbReference>
<dbReference type="Gene3D" id="3.30.160.60">
    <property type="entry name" value="Classic Zinc Finger"/>
    <property type="match status" value="1"/>
</dbReference>
<dbReference type="EnsemblMetazoa" id="ACOM043255-RA">
    <property type="protein sequence ID" value="ACOM043255-PA.1"/>
    <property type="gene ID" value="ACOM043255"/>
</dbReference>
<dbReference type="SUPFAM" id="SSF57716">
    <property type="entry name" value="Glucocorticoid receptor-like (DNA-binding domain)"/>
    <property type="match status" value="1"/>
</dbReference>
<accession>A0A8W7Q5C9</accession>
<dbReference type="InterPro" id="IPR006612">
    <property type="entry name" value="THAP_Znf"/>
</dbReference>
<sequence>MPEGCSVASCTFNRERVKSLQLDIIFHKFPTDPLLKQKWHEFCKQGPNWKPPKNGLVCSNHFTKDDYQMTRSPLLQANRLYRMLKINAVPSIRNGVPIPIATSRVIEEATRKQLYEQLYNNGTAHGIDAVEELLQGHKNRLPSYVYRLHQFPNLCAFCFTACADNKQFFPLTQYHNELRCTIGEKFDEIAATATDKEERAALQHMLPEKVCKACLDALVSYHQYQRQLKCLRMFSTGMAQLRKGNRKPLQTLYAVEGDYLTNVLKNLNICPETEKVFNLYPETAQGVTLDMYVHEQKPEVAVAFPPVQQHTKIKVNEAPAVEMVVEQATVDAAPSISASASGLLTQKLKRGRPRKREPDGSWKETWCCPFVNVCNRWFADQASLKLHMATRHKYFKCDTCGLKVKFYDVFKKHLESHAVARALLLDHNSKSKSAGVKCDICLKVFQSAAVLEHHMQSHSSAGTGVFISLPQSGSNRFSTKKGGHQTSDSACIDDSENDAWSVDPLGSEEVPTKGALLSYLDHDYM</sequence>
<protein>
    <recommendedName>
        <fullName evidence="11">THAP-type domain-containing protein</fullName>
    </recommendedName>
</protein>
<dbReference type="GO" id="GO:0008270">
    <property type="term" value="F:zinc ion binding"/>
    <property type="evidence" value="ECO:0007669"/>
    <property type="project" value="UniProtKB-KW"/>
</dbReference>
<name>A0A8W7Q5C9_ANOCL</name>
<evidence type="ECO:0000256" key="5">
    <source>
        <dbReference type="PROSITE-ProRule" id="PRU00042"/>
    </source>
</evidence>
<evidence type="ECO:0000259" key="9">
    <source>
        <dbReference type="PROSITE" id="PS50950"/>
    </source>
</evidence>
<dbReference type="PROSITE" id="PS50157">
    <property type="entry name" value="ZINC_FINGER_C2H2_2"/>
    <property type="match status" value="1"/>
</dbReference>
<feature type="domain" description="THAP-type" evidence="9">
    <location>
        <begin position="1"/>
        <end position="93"/>
    </location>
</feature>
<dbReference type="SMART" id="SM00692">
    <property type="entry name" value="DM3"/>
    <property type="match status" value="1"/>
</dbReference>
<dbReference type="SMART" id="SM00355">
    <property type="entry name" value="ZnF_C2H2"/>
    <property type="match status" value="3"/>
</dbReference>
<evidence type="ECO:0000256" key="1">
    <source>
        <dbReference type="ARBA" id="ARBA00022723"/>
    </source>
</evidence>
<dbReference type="GO" id="GO:0003677">
    <property type="term" value="F:DNA binding"/>
    <property type="evidence" value="ECO:0007669"/>
    <property type="project" value="UniProtKB-UniRule"/>
</dbReference>
<keyword evidence="1" id="KW-0479">Metal-binding</keyword>
<reference evidence="10" key="1">
    <citation type="submission" date="2022-08" db="UniProtKB">
        <authorList>
            <consortium name="EnsemblMetazoa"/>
        </authorList>
    </citation>
    <scope>IDENTIFICATION</scope>
</reference>
<dbReference type="Pfam" id="PF05485">
    <property type="entry name" value="THAP"/>
    <property type="match status" value="1"/>
</dbReference>
<evidence type="ECO:0000256" key="6">
    <source>
        <dbReference type="PROSITE-ProRule" id="PRU00309"/>
    </source>
</evidence>
<evidence type="ECO:0000256" key="4">
    <source>
        <dbReference type="ARBA" id="ARBA00023125"/>
    </source>
</evidence>
<dbReference type="InterPro" id="IPR038441">
    <property type="entry name" value="THAP_Znf_sf"/>
</dbReference>
<evidence type="ECO:0000259" key="8">
    <source>
        <dbReference type="PROSITE" id="PS50157"/>
    </source>
</evidence>
<keyword evidence="4 6" id="KW-0238">DNA-binding</keyword>
<dbReference type="Proteomes" id="UP000075882">
    <property type="component" value="Unassembled WGS sequence"/>
</dbReference>
<dbReference type="AlphaFoldDB" id="A0A8W7Q5C9"/>
<keyword evidence="2 5" id="KW-0863">Zinc-finger</keyword>
<keyword evidence="3" id="KW-0862">Zinc</keyword>
<feature type="domain" description="C2H2-type" evidence="8">
    <location>
        <begin position="436"/>
        <end position="463"/>
    </location>
</feature>
<dbReference type="VEuPathDB" id="VectorBase:ACON2_037625"/>